<dbReference type="Pfam" id="PF13174">
    <property type="entry name" value="TPR_6"/>
    <property type="match status" value="1"/>
</dbReference>
<evidence type="ECO:0000313" key="8">
    <source>
        <dbReference type="Proteomes" id="UP000792457"/>
    </source>
</evidence>
<dbReference type="InterPro" id="IPR030511">
    <property type="entry name" value="TTC26"/>
</dbReference>
<evidence type="ECO:0000256" key="2">
    <source>
        <dbReference type="ARBA" id="ARBA00007834"/>
    </source>
</evidence>
<reference evidence="7" key="2">
    <citation type="submission" date="2017-10" db="EMBL/GenBank/DDBJ databases">
        <title>Ladona fulva Genome sequencing and assembly.</title>
        <authorList>
            <person name="Murali S."/>
            <person name="Richards S."/>
            <person name="Bandaranaike D."/>
            <person name="Bellair M."/>
            <person name="Blankenburg K."/>
            <person name="Chao H."/>
            <person name="Dinh H."/>
            <person name="Doddapaneni H."/>
            <person name="Dugan-Rocha S."/>
            <person name="Elkadiri S."/>
            <person name="Gnanaolivu R."/>
            <person name="Hernandez B."/>
            <person name="Skinner E."/>
            <person name="Javaid M."/>
            <person name="Lee S."/>
            <person name="Li M."/>
            <person name="Ming W."/>
            <person name="Munidasa M."/>
            <person name="Muniz J."/>
            <person name="Nguyen L."/>
            <person name="Hughes D."/>
            <person name="Osuji N."/>
            <person name="Pu L.-L."/>
            <person name="Puazo M."/>
            <person name="Qu C."/>
            <person name="Quiroz J."/>
            <person name="Raj R."/>
            <person name="Weissenberger G."/>
            <person name="Xin Y."/>
            <person name="Zou X."/>
            <person name="Han Y."/>
            <person name="Worley K."/>
            <person name="Muzny D."/>
            <person name="Gibbs R."/>
        </authorList>
    </citation>
    <scope>NUCLEOTIDE SEQUENCE</scope>
    <source>
        <strain evidence="7">Sampled in the wild</strain>
    </source>
</reference>
<dbReference type="AlphaFoldDB" id="A0A8K0KQG5"/>
<dbReference type="GO" id="GO:0035735">
    <property type="term" value="P:intraciliary transport involved in cilium assembly"/>
    <property type="evidence" value="ECO:0007669"/>
    <property type="project" value="TreeGrafter"/>
</dbReference>
<evidence type="ECO:0000256" key="3">
    <source>
        <dbReference type="ARBA" id="ARBA00019387"/>
    </source>
</evidence>
<proteinExistence type="inferred from homology"/>
<organism evidence="7 8">
    <name type="scientific">Ladona fulva</name>
    <name type="common">Scarce chaser dragonfly</name>
    <name type="synonym">Libellula fulva</name>
    <dbReference type="NCBI Taxonomy" id="123851"/>
    <lineage>
        <taxon>Eukaryota</taxon>
        <taxon>Metazoa</taxon>
        <taxon>Ecdysozoa</taxon>
        <taxon>Arthropoda</taxon>
        <taxon>Hexapoda</taxon>
        <taxon>Insecta</taxon>
        <taxon>Pterygota</taxon>
        <taxon>Palaeoptera</taxon>
        <taxon>Odonata</taxon>
        <taxon>Epiprocta</taxon>
        <taxon>Anisoptera</taxon>
        <taxon>Libelluloidea</taxon>
        <taxon>Libellulidae</taxon>
        <taxon>Ladona</taxon>
    </lineage>
</organism>
<name>A0A8K0KQG5_LADFU</name>
<evidence type="ECO:0000256" key="6">
    <source>
        <dbReference type="ARBA" id="ARBA00023273"/>
    </source>
</evidence>
<comment type="caution">
    <text evidence="7">The sequence shown here is derived from an EMBL/GenBank/DDBJ whole genome shotgun (WGS) entry which is preliminary data.</text>
</comment>
<evidence type="ECO:0000313" key="7">
    <source>
        <dbReference type="EMBL" id="KAG8236458.1"/>
    </source>
</evidence>
<reference evidence="7" key="1">
    <citation type="submission" date="2013-04" db="EMBL/GenBank/DDBJ databases">
        <authorList>
            <person name="Qu J."/>
            <person name="Murali S.C."/>
            <person name="Bandaranaike D."/>
            <person name="Bellair M."/>
            <person name="Blankenburg K."/>
            <person name="Chao H."/>
            <person name="Dinh H."/>
            <person name="Doddapaneni H."/>
            <person name="Downs B."/>
            <person name="Dugan-Rocha S."/>
            <person name="Elkadiri S."/>
            <person name="Gnanaolivu R.D."/>
            <person name="Hernandez B."/>
            <person name="Javaid M."/>
            <person name="Jayaseelan J.C."/>
            <person name="Lee S."/>
            <person name="Li M."/>
            <person name="Ming W."/>
            <person name="Munidasa M."/>
            <person name="Muniz J."/>
            <person name="Nguyen L."/>
            <person name="Ongeri F."/>
            <person name="Osuji N."/>
            <person name="Pu L.-L."/>
            <person name="Puazo M."/>
            <person name="Qu C."/>
            <person name="Quiroz J."/>
            <person name="Raj R."/>
            <person name="Weissenberger G."/>
            <person name="Xin Y."/>
            <person name="Zou X."/>
            <person name="Han Y."/>
            <person name="Richards S."/>
            <person name="Worley K."/>
            <person name="Muzny D."/>
            <person name="Gibbs R."/>
        </authorList>
    </citation>
    <scope>NUCLEOTIDE SEQUENCE</scope>
    <source>
        <strain evidence="7">Sampled in the wild</strain>
    </source>
</reference>
<evidence type="ECO:0000256" key="5">
    <source>
        <dbReference type="ARBA" id="ARBA00022803"/>
    </source>
</evidence>
<dbReference type="GO" id="GO:0097546">
    <property type="term" value="C:ciliary base"/>
    <property type="evidence" value="ECO:0007669"/>
    <property type="project" value="TreeGrafter"/>
</dbReference>
<gene>
    <name evidence="7" type="ORF">J437_LFUL016909</name>
</gene>
<keyword evidence="4" id="KW-0677">Repeat</keyword>
<keyword evidence="5" id="KW-0802">TPR repeat</keyword>
<evidence type="ECO:0000256" key="1">
    <source>
        <dbReference type="ARBA" id="ARBA00004138"/>
    </source>
</evidence>
<dbReference type="OrthoDB" id="95390at2759"/>
<dbReference type="GO" id="GO:0120170">
    <property type="term" value="F:intraciliary transport particle B binding"/>
    <property type="evidence" value="ECO:0007669"/>
    <property type="project" value="TreeGrafter"/>
</dbReference>
<dbReference type="Pfam" id="PF14559">
    <property type="entry name" value="TPR_19"/>
    <property type="match status" value="1"/>
</dbReference>
<evidence type="ECO:0000256" key="4">
    <source>
        <dbReference type="ARBA" id="ARBA00022737"/>
    </source>
</evidence>
<dbReference type="InterPro" id="IPR019734">
    <property type="entry name" value="TPR_rpt"/>
</dbReference>
<dbReference type="GO" id="GO:0036064">
    <property type="term" value="C:ciliary basal body"/>
    <property type="evidence" value="ECO:0007669"/>
    <property type="project" value="TreeGrafter"/>
</dbReference>
<dbReference type="Gene3D" id="1.25.40.10">
    <property type="entry name" value="Tetratricopeptide repeat domain"/>
    <property type="match status" value="3"/>
</dbReference>
<protein>
    <recommendedName>
        <fullName evidence="3">Intraflagellar transport protein 56</fullName>
    </recommendedName>
</protein>
<dbReference type="GO" id="GO:0035720">
    <property type="term" value="P:intraciliary anterograde transport"/>
    <property type="evidence" value="ECO:0007669"/>
    <property type="project" value="TreeGrafter"/>
</dbReference>
<keyword evidence="8" id="KW-1185">Reference proteome</keyword>
<keyword evidence="6" id="KW-0966">Cell projection</keyword>
<dbReference type="SUPFAM" id="SSF48452">
    <property type="entry name" value="TPR-like"/>
    <property type="match status" value="2"/>
</dbReference>
<dbReference type="GO" id="GO:0030992">
    <property type="term" value="C:intraciliary transport particle B"/>
    <property type="evidence" value="ECO:0007669"/>
    <property type="project" value="TreeGrafter"/>
</dbReference>
<dbReference type="PANTHER" id="PTHR14781">
    <property type="entry name" value="INTRAFLAGELLAR TRANSPORT PROTEIN 56"/>
    <property type="match status" value="1"/>
</dbReference>
<dbReference type="Proteomes" id="UP000792457">
    <property type="component" value="Unassembled WGS sequence"/>
</dbReference>
<dbReference type="EMBL" id="KZ309028">
    <property type="protein sequence ID" value="KAG8236458.1"/>
    <property type="molecule type" value="Genomic_DNA"/>
</dbReference>
<sequence length="516" mass="59257">MILSRTKPASSSSGGNDDVTVSKRLPKLSDFLEARDYVGALTLLEFNRGNLKNTHEVDLWIGYCAFHLGEYSQAMQVYQNLSKNGSEPEFDLNLACCYFFLGMYMEVNKILQKKLPDNKLKSRLLLHLANKFADEAKESDYEQKMGQEIEDKLSIASLNYLKGHYQEALDIYKAISLDHREYLAVKVYQAYCYYKTGYLEKAQEVLHSYLQQFPDSAIGINLKACIYYQLYDGKAADAELKNIKDKVLQGLSCYRDLVQHNCVVFHRGEGALQILPPLVGIIPEARLNLVIYYILQDDVTEAYNLIKDVNASEHSEYILKGIIHAIIGQKNGSREEIEIAQQFFQAVGNSGSERDTVQGRQCMASFFFLLHQFDEVLRYLNSIRSHHHGDDTFNFNYAQAKAAVGNYKEAEEAFHLVQNEKLKNDYTFISLLARCYMMNKKPQDAWELYLKMEASPDSFNLLQLIANDCYRMGHFYHAAKAFDMLERFDPNPEYWEGKRGACIGMFQKVVACEEPK</sequence>
<accession>A0A8K0KQG5</accession>
<comment type="subcellular location">
    <subcellularLocation>
        <location evidence="1">Cell projection</location>
        <location evidence="1">Cilium</location>
    </subcellularLocation>
</comment>
<dbReference type="PANTHER" id="PTHR14781:SF0">
    <property type="entry name" value="INTRAFLAGELLAR TRANSPORT PROTEIN 56"/>
    <property type="match status" value="1"/>
</dbReference>
<dbReference type="InterPro" id="IPR011990">
    <property type="entry name" value="TPR-like_helical_dom_sf"/>
</dbReference>
<comment type="similarity">
    <text evidence="2">Belongs to the IFT56 family.</text>
</comment>